<gene>
    <name evidence="1" type="ordered locus">SGRA_1594</name>
</gene>
<evidence type="ECO:0000313" key="2">
    <source>
        <dbReference type="Proteomes" id="UP000007519"/>
    </source>
</evidence>
<proteinExistence type="predicted"/>
<dbReference type="KEGG" id="sgn:SGRA_1594"/>
<dbReference type="EMBL" id="CP002831">
    <property type="protein sequence ID" value="AFC24329.1"/>
    <property type="molecule type" value="Genomic_DNA"/>
</dbReference>
<keyword evidence="2" id="KW-1185">Reference proteome</keyword>
<sequence>MEQTIPATFKKLAFWNLFSFLERSEVTEEMVDQWLDALGQDFKIEREQFDFKVGNQRQEGFNRILVLEFDCGRGYTLRLEYTPHPEGGEKYLYLAAPHQEKQLMGWWNLENWHPYALSPEELDLLLSYWEKQGGKWTNRHLAHALLHDFVGLDSEEATADYAAKTFEAFNELRIKGFAKVEQKPIAIFYYEDSEYHWRYDRKLGWLFESDQYACYSIRNKAHAKGEEGRFPFEDWNYLMKQIRQEVSQ</sequence>
<name>H6L9W6_SAPGL</name>
<dbReference type="AlphaFoldDB" id="H6L9W6"/>
<dbReference type="Proteomes" id="UP000007519">
    <property type="component" value="Chromosome"/>
</dbReference>
<reference evidence="1 2" key="1">
    <citation type="journal article" date="2012" name="Stand. Genomic Sci.">
        <title>Complete genome sequencing and analysis of Saprospira grandis str. Lewin, a predatory marine bacterium.</title>
        <authorList>
            <person name="Saw J.H."/>
            <person name="Yuryev A."/>
            <person name="Kanbe M."/>
            <person name="Hou S."/>
            <person name="Young A.G."/>
            <person name="Aizawa S."/>
            <person name="Alam M."/>
        </authorList>
    </citation>
    <scope>NUCLEOTIDE SEQUENCE [LARGE SCALE GENOMIC DNA]</scope>
    <source>
        <strain evidence="1 2">Lewin</strain>
    </source>
</reference>
<protein>
    <submittedName>
        <fullName evidence="1">Uncharacterized protein</fullName>
    </submittedName>
</protein>
<organism evidence="1 2">
    <name type="scientific">Saprospira grandis (strain Lewin)</name>
    <dbReference type="NCBI Taxonomy" id="984262"/>
    <lineage>
        <taxon>Bacteria</taxon>
        <taxon>Pseudomonadati</taxon>
        <taxon>Bacteroidota</taxon>
        <taxon>Saprospiria</taxon>
        <taxon>Saprospirales</taxon>
        <taxon>Saprospiraceae</taxon>
        <taxon>Saprospira</taxon>
    </lineage>
</organism>
<dbReference type="STRING" id="984262.SGRA_1594"/>
<accession>H6L9W6</accession>
<dbReference type="HOGENOM" id="CLU_1119541_0_0_10"/>
<dbReference type="RefSeq" id="WP_015691965.1">
    <property type="nucleotide sequence ID" value="NC_016940.1"/>
</dbReference>
<evidence type="ECO:0000313" key="1">
    <source>
        <dbReference type="EMBL" id="AFC24329.1"/>
    </source>
</evidence>
<dbReference type="OrthoDB" id="9776971at2"/>